<accession>A0A8J5GAL9</accession>
<keyword evidence="1" id="KW-0472">Membrane</keyword>
<proteinExistence type="predicted"/>
<dbReference type="AlphaFoldDB" id="A0A8J5GAL9"/>
<keyword evidence="1" id="KW-0812">Transmembrane</keyword>
<organism evidence="2 3">
    <name type="scientific">Zingiber officinale</name>
    <name type="common">Ginger</name>
    <name type="synonym">Amomum zingiber</name>
    <dbReference type="NCBI Taxonomy" id="94328"/>
    <lineage>
        <taxon>Eukaryota</taxon>
        <taxon>Viridiplantae</taxon>
        <taxon>Streptophyta</taxon>
        <taxon>Embryophyta</taxon>
        <taxon>Tracheophyta</taxon>
        <taxon>Spermatophyta</taxon>
        <taxon>Magnoliopsida</taxon>
        <taxon>Liliopsida</taxon>
        <taxon>Zingiberales</taxon>
        <taxon>Zingiberaceae</taxon>
        <taxon>Zingiber</taxon>
    </lineage>
</organism>
<evidence type="ECO:0000313" key="3">
    <source>
        <dbReference type="Proteomes" id="UP000734854"/>
    </source>
</evidence>
<keyword evidence="1" id="KW-1133">Transmembrane helix</keyword>
<evidence type="ECO:0000313" key="2">
    <source>
        <dbReference type="EMBL" id="KAG6495617.1"/>
    </source>
</evidence>
<name>A0A8J5GAL9_ZINOF</name>
<protein>
    <submittedName>
        <fullName evidence="2">Uncharacterized protein</fullName>
    </submittedName>
</protein>
<comment type="caution">
    <text evidence="2">The sequence shown here is derived from an EMBL/GenBank/DDBJ whole genome shotgun (WGS) entry which is preliminary data.</text>
</comment>
<keyword evidence="3" id="KW-1185">Reference proteome</keyword>
<gene>
    <name evidence="2" type="ORF">ZIOFF_043443</name>
</gene>
<dbReference type="EMBL" id="JACMSC010000012">
    <property type="protein sequence ID" value="KAG6495617.1"/>
    <property type="molecule type" value="Genomic_DNA"/>
</dbReference>
<reference evidence="2 3" key="1">
    <citation type="submission" date="2020-08" db="EMBL/GenBank/DDBJ databases">
        <title>Plant Genome Project.</title>
        <authorList>
            <person name="Zhang R.-G."/>
        </authorList>
    </citation>
    <scope>NUCLEOTIDE SEQUENCE [LARGE SCALE GENOMIC DNA]</scope>
    <source>
        <tissue evidence="2">Rhizome</tissue>
    </source>
</reference>
<dbReference type="Proteomes" id="UP000734854">
    <property type="component" value="Unassembled WGS sequence"/>
</dbReference>
<sequence length="133" mass="14438">MPRSCTRSNPFLLYSSYCHRSIRSSPVLLVACPSRISSASCRFRPRACIIPSICALVVLATVLIFHHRGSSSALMLTCVLAMSLTLPCCPNWSSGGHGVAPSDHWVLGLKTHLHVKCEGFRAGLRALIHGKLL</sequence>
<feature type="transmembrane region" description="Helical" evidence="1">
    <location>
        <begin position="47"/>
        <end position="66"/>
    </location>
</feature>
<evidence type="ECO:0000256" key="1">
    <source>
        <dbReference type="SAM" id="Phobius"/>
    </source>
</evidence>